<reference evidence="3" key="1">
    <citation type="journal article" date="2019" name="Int. J. Syst. Evol. Microbiol.">
        <title>The Global Catalogue of Microorganisms (GCM) 10K type strain sequencing project: providing services to taxonomists for standard genome sequencing and annotation.</title>
        <authorList>
            <consortium name="The Broad Institute Genomics Platform"/>
            <consortium name="The Broad Institute Genome Sequencing Center for Infectious Disease"/>
            <person name="Wu L."/>
            <person name="Ma J."/>
        </authorList>
    </citation>
    <scope>NUCLEOTIDE SEQUENCE [LARGE SCALE GENOMIC DNA]</scope>
    <source>
        <strain evidence="3">JCM 17986</strain>
    </source>
</reference>
<keyword evidence="3" id="KW-1185">Reference proteome</keyword>
<evidence type="ECO:0000313" key="2">
    <source>
        <dbReference type="EMBL" id="GAA4995409.1"/>
    </source>
</evidence>
<gene>
    <name evidence="2" type="ORF">GCM10023205_80660</name>
</gene>
<feature type="compositionally biased region" description="Low complexity" evidence="1">
    <location>
        <begin position="1"/>
        <end position="16"/>
    </location>
</feature>
<protein>
    <submittedName>
        <fullName evidence="2">Uncharacterized protein</fullName>
    </submittedName>
</protein>
<sequence>MTTSATSAARTAAAPTRSHDNAPAAYAHGPLLAIIARRRRYARSVATTRVTAALRRAA</sequence>
<comment type="caution">
    <text evidence="2">The sequence shown here is derived from an EMBL/GenBank/DDBJ whole genome shotgun (WGS) entry which is preliminary data.</text>
</comment>
<feature type="region of interest" description="Disordered" evidence="1">
    <location>
        <begin position="1"/>
        <end position="24"/>
    </location>
</feature>
<organism evidence="2 3">
    <name type="scientific">Yinghuangia aomiensis</name>
    <dbReference type="NCBI Taxonomy" id="676205"/>
    <lineage>
        <taxon>Bacteria</taxon>
        <taxon>Bacillati</taxon>
        <taxon>Actinomycetota</taxon>
        <taxon>Actinomycetes</taxon>
        <taxon>Kitasatosporales</taxon>
        <taxon>Streptomycetaceae</taxon>
        <taxon>Yinghuangia</taxon>
    </lineage>
</organism>
<dbReference type="Proteomes" id="UP001500466">
    <property type="component" value="Unassembled WGS sequence"/>
</dbReference>
<dbReference type="EMBL" id="BAABHS010000056">
    <property type="protein sequence ID" value="GAA4995409.1"/>
    <property type="molecule type" value="Genomic_DNA"/>
</dbReference>
<accession>A0ABP9IET8</accession>
<dbReference type="RefSeq" id="WP_345680863.1">
    <property type="nucleotide sequence ID" value="NZ_BAABHS010000056.1"/>
</dbReference>
<evidence type="ECO:0000313" key="3">
    <source>
        <dbReference type="Proteomes" id="UP001500466"/>
    </source>
</evidence>
<name>A0ABP9IET8_9ACTN</name>
<proteinExistence type="predicted"/>
<evidence type="ECO:0000256" key="1">
    <source>
        <dbReference type="SAM" id="MobiDB-lite"/>
    </source>
</evidence>